<accession>A0A1I2F199</accession>
<feature type="transmembrane region" description="Helical" evidence="3">
    <location>
        <begin position="51"/>
        <end position="70"/>
    </location>
</feature>
<keyword evidence="2 3" id="KW-0472">Membrane</keyword>
<evidence type="ECO:0000256" key="3">
    <source>
        <dbReference type="SAM" id="Phobius"/>
    </source>
</evidence>
<dbReference type="PANTHER" id="PTHR37042:SF4">
    <property type="entry name" value="OUTER MEMBRANE PROTEIN RV1973"/>
    <property type="match status" value="1"/>
</dbReference>
<dbReference type="OrthoDB" id="4210236at2"/>
<evidence type="ECO:0000313" key="5">
    <source>
        <dbReference type="Proteomes" id="UP000199323"/>
    </source>
</evidence>
<dbReference type="AlphaFoldDB" id="A0A1I2F199"/>
<reference evidence="4 5" key="1">
    <citation type="submission" date="2016-10" db="EMBL/GenBank/DDBJ databases">
        <authorList>
            <person name="de Groot N.N."/>
        </authorList>
    </citation>
    <scope>NUCLEOTIDE SEQUENCE [LARGE SCALE GENOMIC DNA]</scope>
    <source>
        <strain evidence="4 5">CGMCC 4.3510</strain>
    </source>
</reference>
<dbReference type="EMBL" id="FONG01000007">
    <property type="protein sequence ID" value="SFE99122.1"/>
    <property type="molecule type" value="Genomic_DNA"/>
</dbReference>
<dbReference type="PANTHER" id="PTHR37042">
    <property type="entry name" value="OUTER MEMBRANE PROTEIN RV1973"/>
    <property type="match status" value="1"/>
</dbReference>
<dbReference type="STRING" id="380248.SAMN05216251_107111"/>
<evidence type="ECO:0000256" key="2">
    <source>
        <dbReference type="ARBA" id="ARBA00023136"/>
    </source>
</evidence>
<dbReference type="GO" id="GO:0016020">
    <property type="term" value="C:membrane"/>
    <property type="evidence" value="ECO:0007669"/>
    <property type="project" value="UniProtKB-SubCell"/>
</dbReference>
<proteinExistence type="predicted"/>
<comment type="subcellular location">
    <subcellularLocation>
        <location evidence="1">Membrane</location>
    </subcellularLocation>
</comment>
<evidence type="ECO:0000313" key="4">
    <source>
        <dbReference type="EMBL" id="SFE99122.1"/>
    </source>
</evidence>
<organism evidence="4 5">
    <name type="scientific">Actinacidiphila alni</name>
    <dbReference type="NCBI Taxonomy" id="380248"/>
    <lineage>
        <taxon>Bacteria</taxon>
        <taxon>Bacillati</taxon>
        <taxon>Actinomycetota</taxon>
        <taxon>Actinomycetes</taxon>
        <taxon>Kitasatosporales</taxon>
        <taxon>Streptomycetaceae</taxon>
        <taxon>Actinacidiphila</taxon>
    </lineage>
</organism>
<name>A0A1I2F199_9ACTN</name>
<keyword evidence="5" id="KW-1185">Reference proteome</keyword>
<dbReference type="RefSeq" id="WP_093713779.1">
    <property type="nucleotide sequence ID" value="NZ_FONG01000007.1"/>
</dbReference>
<keyword evidence="3" id="KW-0812">Transmembrane</keyword>
<gene>
    <name evidence="4" type="ORF">SAMN05216251_107111</name>
</gene>
<dbReference type="Proteomes" id="UP000199323">
    <property type="component" value="Unassembled WGS sequence"/>
</dbReference>
<protein>
    <submittedName>
        <fullName evidence="4">Mce-associated membrane protein</fullName>
    </submittedName>
</protein>
<sequence>MSTTHEPGTDIDVPEAEADGEVEAEEAAAPEANRWAAVRNWRWPYGWRRTAAVAAIVLLLLGGGGFGWAAHRLKDPAATGNHALTDTGATDRLTGDVSSALEKIFAYTPDGTGATEAAARDLLDGAAADQYQALFAQIRQRVADQHLTLTTRVVRAGVVRLAGGQARLLVFLDQTAQRAGAAPTTAAAQLSVSARLDGGHWRITDLKAR</sequence>
<evidence type="ECO:0000256" key="1">
    <source>
        <dbReference type="ARBA" id="ARBA00004370"/>
    </source>
</evidence>
<keyword evidence="3" id="KW-1133">Transmembrane helix</keyword>